<comment type="similarity">
    <text evidence="1 2">Belongs to the phD/YefM antitoxin family.</text>
</comment>
<evidence type="ECO:0000256" key="1">
    <source>
        <dbReference type="ARBA" id="ARBA00009981"/>
    </source>
</evidence>
<name>A0A1C7NVD4_9HYPH</name>
<dbReference type="PANTHER" id="PTHR35377:SF8">
    <property type="entry name" value="ANTITOXIN VAPB22"/>
    <property type="match status" value="1"/>
</dbReference>
<dbReference type="InterPro" id="IPR006442">
    <property type="entry name" value="Antitoxin_Phd/YefM"/>
</dbReference>
<dbReference type="STRING" id="1612624.ADU59_24810"/>
<comment type="caution">
    <text evidence="3">The sequence shown here is derived from an EMBL/GenBank/DDBJ whole genome shotgun (WGS) entry which is preliminary data.</text>
</comment>
<dbReference type="Proteomes" id="UP000093111">
    <property type="component" value="Unassembled WGS sequence"/>
</dbReference>
<dbReference type="OrthoDB" id="9800503at2"/>
<dbReference type="PANTHER" id="PTHR35377">
    <property type="entry name" value="ANTITOXIN VAPB49-RELATED-RELATED"/>
    <property type="match status" value="1"/>
</dbReference>
<evidence type="ECO:0000313" key="3">
    <source>
        <dbReference type="EMBL" id="OBZ92977.1"/>
    </source>
</evidence>
<organism evidence="3 4">
    <name type="scientific">Pararhizobium polonicum</name>
    <dbReference type="NCBI Taxonomy" id="1612624"/>
    <lineage>
        <taxon>Bacteria</taxon>
        <taxon>Pseudomonadati</taxon>
        <taxon>Pseudomonadota</taxon>
        <taxon>Alphaproteobacteria</taxon>
        <taxon>Hyphomicrobiales</taxon>
        <taxon>Rhizobiaceae</taxon>
        <taxon>Rhizobium/Agrobacterium group</taxon>
        <taxon>Pararhizobium</taxon>
    </lineage>
</organism>
<dbReference type="InterPro" id="IPR051416">
    <property type="entry name" value="phD-YefM_TA_antitoxins"/>
</dbReference>
<accession>A0A1C7NVD4</accession>
<protein>
    <recommendedName>
        <fullName evidence="2">Antitoxin</fullName>
    </recommendedName>
</protein>
<dbReference type="InterPro" id="IPR036165">
    <property type="entry name" value="YefM-like_sf"/>
</dbReference>
<dbReference type="Pfam" id="PF02604">
    <property type="entry name" value="PhdYeFM_antitox"/>
    <property type="match status" value="1"/>
</dbReference>
<evidence type="ECO:0000256" key="2">
    <source>
        <dbReference type="RuleBase" id="RU362080"/>
    </source>
</evidence>
<comment type="function">
    <text evidence="2">Antitoxin component of a type II toxin-antitoxin (TA) system.</text>
</comment>
<reference evidence="3 4" key="1">
    <citation type="journal article" date="2016" name="Syst. Appl. Microbiol.">
        <title>Pararhizobium polonicum sp. nov. isolated from tumors on stone fruit rootstocks.</title>
        <authorList>
            <person name="Pulawska J."/>
            <person name="Kuzmanovic N."/>
            <person name="Willems A."/>
            <person name="Pothier J.F."/>
        </authorList>
    </citation>
    <scope>NUCLEOTIDE SEQUENCE [LARGE SCALE GENOMIC DNA]</scope>
    <source>
        <strain evidence="3 4">F5.1</strain>
    </source>
</reference>
<proteinExistence type="inferred from homology"/>
<dbReference type="AlphaFoldDB" id="A0A1C7NVD4"/>
<sequence length="83" mass="9302">MREVGAFEAKNTLGSLLDYVEDGEEIVITRHGIPVARLIKETGLRDRSAAIAAAEGIRALARETKRGGFNWAEWKSYRNEGRR</sequence>
<gene>
    <name evidence="3" type="ORF">ADU59_24810</name>
</gene>
<keyword evidence="4" id="KW-1185">Reference proteome</keyword>
<dbReference type="SUPFAM" id="SSF143120">
    <property type="entry name" value="YefM-like"/>
    <property type="match status" value="1"/>
</dbReference>
<dbReference type="Gene3D" id="3.40.1620.10">
    <property type="entry name" value="YefM-like domain"/>
    <property type="match status" value="1"/>
</dbReference>
<dbReference type="RefSeq" id="WP_068957617.1">
    <property type="nucleotide sequence ID" value="NZ_LGLV01000017.1"/>
</dbReference>
<dbReference type="EMBL" id="LGLV01000017">
    <property type="protein sequence ID" value="OBZ92977.1"/>
    <property type="molecule type" value="Genomic_DNA"/>
</dbReference>
<evidence type="ECO:0000313" key="4">
    <source>
        <dbReference type="Proteomes" id="UP000093111"/>
    </source>
</evidence>
<dbReference type="NCBIfam" id="TIGR01552">
    <property type="entry name" value="phd_fam"/>
    <property type="match status" value="1"/>
</dbReference>